<dbReference type="InterPro" id="IPR037232">
    <property type="entry name" value="NADH_quin_OxRdtase_su_C/D-like"/>
</dbReference>
<gene>
    <name evidence="2" type="ordered locus">Sgly_2057</name>
</gene>
<evidence type="ECO:0000313" key="3">
    <source>
        <dbReference type="Proteomes" id="UP000007488"/>
    </source>
</evidence>
<dbReference type="OrthoDB" id="3178054at2"/>
<dbReference type="Gene3D" id="3.30.460.80">
    <property type="entry name" value="NADH:ubiquinone oxidoreductase, 30kDa subunit"/>
    <property type="match status" value="1"/>
</dbReference>
<dbReference type="STRING" id="645991.Sgly_2057"/>
<dbReference type="eggNOG" id="COG0852">
    <property type="taxonomic scope" value="Bacteria"/>
</dbReference>
<organism evidence="2 3">
    <name type="scientific">Syntrophobotulus glycolicus (strain DSM 8271 / FlGlyR)</name>
    <dbReference type="NCBI Taxonomy" id="645991"/>
    <lineage>
        <taxon>Bacteria</taxon>
        <taxon>Bacillati</taxon>
        <taxon>Bacillota</taxon>
        <taxon>Clostridia</taxon>
        <taxon>Eubacteriales</taxon>
        <taxon>Desulfitobacteriaceae</taxon>
        <taxon>Syntrophobotulus</taxon>
    </lineage>
</organism>
<dbReference type="GO" id="GO:0008137">
    <property type="term" value="F:NADH dehydrogenase (ubiquinone) activity"/>
    <property type="evidence" value="ECO:0007669"/>
    <property type="project" value="InterPro"/>
</dbReference>
<keyword evidence="3" id="KW-1185">Reference proteome</keyword>
<proteinExistence type="predicted"/>
<dbReference type="RefSeq" id="WP_013625217.1">
    <property type="nucleotide sequence ID" value="NC_015172.1"/>
</dbReference>
<protein>
    <submittedName>
        <fullName evidence="2">NADH dehydrogenase (Ubiquinone), 30 kDa subunit</fullName>
    </submittedName>
</protein>
<dbReference type="EMBL" id="CP002547">
    <property type="protein sequence ID" value="ADY56350.1"/>
    <property type="molecule type" value="Genomic_DNA"/>
</dbReference>
<evidence type="ECO:0000259" key="1">
    <source>
        <dbReference type="Pfam" id="PF00329"/>
    </source>
</evidence>
<dbReference type="KEGG" id="sgy:Sgly_2057"/>
<sequence>MIEVQNYLPVTASEIENRTKQYAKEGFRLIQMCCTKSATEMDIIYTFEKENYQMINLKMPVEVGDTIPSVSGIFLHAFLYENEIHDLYGVNVAGMAVDFKGTLYQTAVKHPFVIPPDSSKK</sequence>
<accession>F0T206</accession>
<dbReference type="Proteomes" id="UP000007488">
    <property type="component" value="Chromosome"/>
</dbReference>
<dbReference type="SUPFAM" id="SSF143243">
    <property type="entry name" value="Nqo5-like"/>
    <property type="match status" value="1"/>
</dbReference>
<dbReference type="InterPro" id="IPR001268">
    <property type="entry name" value="NADH_UbQ_OxRdtase_30kDa_su"/>
</dbReference>
<feature type="domain" description="NADH:ubiquinone oxidoreductase 30kDa subunit" evidence="1">
    <location>
        <begin position="25"/>
        <end position="98"/>
    </location>
</feature>
<reference evidence="2 3" key="1">
    <citation type="journal article" date="2011" name="Stand. Genomic Sci.">
        <title>Complete genome sequence of Syntrophobotulus glycolicus type strain (FlGlyR).</title>
        <authorList>
            <person name="Han C."/>
            <person name="Mwirichia R."/>
            <person name="Chertkov O."/>
            <person name="Held B."/>
            <person name="Lapidus A."/>
            <person name="Nolan M."/>
            <person name="Lucas S."/>
            <person name="Hammon N."/>
            <person name="Deshpande S."/>
            <person name="Cheng J.F."/>
            <person name="Tapia R."/>
            <person name="Goodwin L."/>
            <person name="Pitluck S."/>
            <person name="Huntemann M."/>
            <person name="Liolios K."/>
            <person name="Ivanova N."/>
            <person name="Pagani I."/>
            <person name="Mavromatis K."/>
            <person name="Ovchinikova G."/>
            <person name="Pati A."/>
            <person name="Chen A."/>
            <person name="Palaniappan K."/>
            <person name="Land M."/>
            <person name="Hauser L."/>
            <person name="Brambilla E.M."/>
            <person name="Rohde M."/>
            <person name="Spring S."/>
            <person name="Sikorski J."/>
            <person name="Goker M."/>
            <person name="Woyke T."/>
            <person name="Bristow J."/>
            <person name="Eisen J.A."/>
            <person name="Markowitz V."/>
            <person name="Hugenholtz P."/>
            <person name="Kyrpides N.C."/>
            <person name="Klenk H.P."/>
            <person name="Detter J.C."/>
        </authorList>
    </citation>
    <scope>NUCLEOTIDE SEQUENCE [LARGE SCALE GENOMIC DNA]</scope>
    <source>
        <strain evidence="3">DSM 8271 / FlGlyR</strain>
    </source>
</reference>
<reference evidence="3" key="2">
    <citation type="submission" date="2011-02" db="EMBL/GenBank/DDBJ databases">
        <title>The complete genome of Syntrophobotulus glycolicus DSM 8271.</title>
        <authorList>
            <person name="Lucas S."/>
            <person name="Copeland A."/>
            <person name="Lapidus A."/>
            <person name="Bruce D."/>
            <person name="Goodwin L."/>
            <person name="Pitluck S."/>
            <person name="Kyrpides N."/>
            <person name="Mavromatis K."/>
            <person name="Pagani I."/>
            <person name="Ivanova N."/>
            <person name="Mikhailova N."/>
            <person name="Chertkov O."/>
            <person name="Held B."/>
            <person name="Detter J.C."/>
            <person name="Tapia R."/>
            <person name="Han C."/>
            <person name="Land M."/>
            <person name="Hauser L."/>
            <person name="Markowitz V."/>
            <person name="Cheng J.-F."/>
            <person name="Hugenholtz P."/>
            <person name="Woyke T."/>
            <person name="Wu D."/>
            <person name="Spring S."/>
            <person name="Schroeder M."/>
            <person name="Brambilla E."/>
            <person name="Klenk H.-P."/>
            <person name="Eisen J.A."/>
        </authorList>
    </citation>
    <scope>NUCLEOTIDE SEQUENCE [LARGE SCALE GENOMIC DNA]</scope>
    <source>
        <strain evidence="3">DSM 8271 / FlGlyR</strain>
    </source>
</reference>
<dbReference type="AlphaFoldDB" id="F0T206"/>
<name>F0T206_SYNGF</name>
<dbReference type="HOGENOM" id="CLU_145298_0_0_9"/>
<dbReference type="Pfam" id="PF00329">
    <property type="entry name" value="Complex1_30kDa"/>
    <property type="match status" value="1"/>
</dbReference>
<evidence type="ECO:0000313" key="2">
    <source>
        <dbReference type="EMBL" id="ADY56350.1"/>
    </source>
</evidence>